<proteinExistence type="predicted"/>
<evidence type="ECO:0000313" key="1">
    <source>
        <dbReference type="EMBL" id="CAB4730131.1"/>
    </source>
</evidence>
<sequence>MPPLKFEMITSAVSASLRKISRPSGLRRSTLTLRLPRLAATKYGARRSVSLTGIHRAWSPKPGSSTLMTSAPISAISAAACGP</sequence>
<evidence type="ECO:0000313" key="2">
    <source>
        <dbReference type="EMBL" id="CAB4884654.1"/>
    </source>
</evidence>
<gene>
    <name evidence="1" type="ORF">UFOPK2602_02287</name>
    <name evidence="2" type="ORF">UFOPK3417_01751</name>
</gene>
<organism evidence="1">
    <name type="scientific">freshwater metagenome</name>
    <dbReference type="NCBI Taxonomy" id="449393"/>
    <lineage>
        <taxon>unclassified sequences</taxon>
        <taxon>metagenomes</taxon>
        <taxon>ecological metagenomes</taxon>
    </lineage>
</organism>
<name>A0A6J6S5R9_9ZZZZ</name>
<dbReference type="AlphaFoldDB" id="A0A6J6S5R9"/>
<dbReference type="EMBL" id="CAEZXX010000230">
    <property type="protein sequence ID" value="CAB4730131.1"/>
    <property type="molecule type" value="Genomic_DNA"/>
</dbReference>
<protein>
    <submittedName>
        <fullName evidence="1">Unannotated protein</fullName>
    </submittedName>
</protein>
<dbReference type="EMBL" id="CAFBLR010000216">
    <property type="protein sequence ID" value="CAB4884654.1"/>
    <property type="molecule type" value="Genomic_DNA"/>
</dbReference>
<reference evidence="1" key="1">
    <citation type="submission" date="2020-05" db="EMBL/GenBank/DDBJ databases">
        <authorList>
            <person name="Chiriac C."/>
            <person name="Salcher M."/>
            <person name="Ghai R."/>
            <person name="Kavagutti S V."/>
        </authorList>
    </citation>
    <scope>NUCLEOTIDE SEQUENCE</scope>
</reference>
<accession>A0A6J6S5R9</accession>